<evidence type="ECO:0000313" key="1">
    <source>
        <dbReference type="EMBL" id="MFC4858883.1"/>
    </source>
</evidence>
<organism evidence="1 2">
    <name type="scientific">Actinophytocola glycyrrhizae</name>
    <dbReference type="NCBI Taxonomy" id="2044873"/>
    <lineage>
        <taxon>Bacteria</taxon>
        <taxon>Bacillati</taxon>
        <taxon>Actinomycetota</taxon>
        <taxon>Actinomycetes</taxon>
        <taxon>Pseudonocardiales</taxon>
        <taxon>Pseudonocardiaceae</taxon>
    </lineage>
</organism>
<dbReference type="Proteomes" id="UP001595859">
    <property type="component" value="Unassembled WGS sequence"/>
</dbReference>
<proteinExistence type="predicted"/>
<accession>A0ABV9SD96</accession>
<keyword evidence="2" id="KW-1185">Reference proteome</keyword>
<dbReference type="EMBL" id="JBHSIS010000024">
    <property type="protein sequence ID" value="MFC4858883.1"/>
    <property type="molecule type" value="Genomic_DNA"/>
</dbReference>
<evidence type="ECO:0000313" key="2">
    <source>
        <dbReference type="Proteomes" id="UP001595859"/>
    </source>
</evidence>
<protein>
    <submittedName>
        <fullName evidence="1">Uncharacterized protein</fullName>
    </submittedName>
</protein>
<reference evidence="2" key="1">
    <citation type="journal article" date="2019" name="Int. J. Syst. Evol. Microbiol.">
        <title>The Global Catalogue of Microorganisms (GCM) 10K type strain sequencing project: providing services to taxonomists for standard genome sequencing and annotation.</title>
        <authorList>
            <consortium name="The Broad Institute Genomics Platform"/>
            <consortium name="The Broad Institute Genome Sequencing Center for Infectious Disease"/>
            <person name="Wu L."/>
            <person name="Ma J."/>
        </authorList>
    </citation>
    <scope>NUCLEOTIDE SEQUENCE [LARGE SCALE GENOMIC DNA]</scope>
    <source>
        <strain evidence="2">ZS-22-S1</strain>
    </source>
</reference>
<gene>
    <name evidence="1" type="ORF">ACFPCV_35760</name>
</gene>
<name>A0ABV9SD96_9PSEU</name>
<sequence>MLEQHLAERFRAVVADEPPFRVDPDELVDRLLRAGSTVLRFRPRGCGRRVLRADGGP</sequence>
<dbReference type="RefSeq" id="WP_378061593.1">
    <property type="nucleotide sequence ID" value="NZ_JBHSIS010000024.1"/>
</dbReference>
<comment type="caution">
    <text evidence="1">The sequence shown here is derived from an EMBL/GenBank/DDBJ whole genome shotgun (WGS) entry which is preliminary data.</text>
</comment>